<dbReference type="PANTHER" id="PTHR22914">
    <property type="entry name" value="CHITIN SYNTHASE"/>
    <property type="match status" value="1"/>
</dbReference>
<dbReference type="GO" id="GO:0071944">
    <property type="term" value="C:cell periphery"/>
    <property type="evidence" value="ECO:0007669"/>
    <property type="project" value="TreeGrafter"/>
</dbReference>
<evidence type="ECO:0000256" key="3">
    <source>
        <dbReference type="ARBA" id="ARBA00022676"/>
    </source>
</evidence>
<dbReference type="GO" id="GO:0030428">
    <property type="term" value="C:cell septum"/>
    <property type="evidence" value="ECO:0007669"/>
    <property type="project" value="TreeGrafter"/>
</dbReference>
<dbReference type="SUPFAM" id="SSF53448">
    <property type="entry name" value="Nucleotide-diphospho-sugar transferases"/>
    <property type="match status" value="1"/>
</dbReference>
<feature type="region of interest" description="Disordered" evidence="7">
    <location>
        <begin position="1245"/>
        <end position="1268"/>
    </location>
</feature>
<evidence type="ECO:0000256" key="8">
    <source>
        <dbReference type="SAM" id="Phobius"/>
    </source>
</evidence>
<evidence type="ECO:0000313" key="9">
    <source>
        <dbReference type="EMBL" id="TPX59593.1"/>
    </source>
</evidence>
<feature type="compositionally biased region" description="Low complexity" evidence="7">
    <location>
        <begin position="1077"/>
        <end position="1102"/>
    </location>
</feature>
<dbReference type="GO" id="GO:0006031">
    <property type="term" value="P:chitin biosynthetic process"/>
    <property type="evidence" value="ECO:0007669"/>
    <property type="project" value="TreeGrafter"/>
</dbReference>
<gene>
    <name evidence="9" type="ORF">PhCBS80983_g02360</name>
</gene>
<evidence type="ECO:0000256" key="6">
    <source>
        <dbReference type="ARBA" id="ARBA00023136"/>
    </source>
</evidence>
<feature type="transmembrane region" description="Helical" evidence="8">
    <location>
        <begin position="183"/>
        <end position="208"/>
    </location>
</feature>
<feature type="compositionally biased region" description="Polar residues" evidence="7">
    <location>
        <begin position="1192"/>
        <end position="1218"/>
    </location>
</feature>
<keyword evidence="4 8" id="KW-0812">Transmembrane</keyword>
<organism evidence="9 10">
    <name type="scientific">Powellomyces hirtus</name>
    <dbReference type="NCBI Taxonomy" id="109895"/>
    <lineage>
        <taxon>Eukaryota</taxon>
        <taxon>Fungi</taxon>
        <taxon>Fungi incertae sedis</taxon>
        <taxon>Chytridiomycota</taxon>
        <taxon>Chytridiomycota incertae sedis</taxon>
        <taxon>Chytridiomycetes</taxon>
        <taxon>Spizellomycetales</taxon>
        <taxon>Powellomycetaceae</taxon>
        <taxon>Powellomyces</taxon>
    </lineage>
</organism>
<dbReference type="EC" id="2.4.1.16" evidence="2"/>
<name>A0A507E684_9FUNG</name>
<proteinExistence type="predicted"/>
<evidence type="ECO:0000313" key="10">
    <source>
        <dbReference type="Proteomes" id="UP000318582"/>
    </source>
</evidence>
<feature type="region of interest" description="Disordered" evidence="7">
    <location>
        <begin position="1077"/>
        <end position="1105"/>
    </location>
</feature>
<protein>
    <recommendedName>
        <fullName evidence="2">chitin synthase</fullName>
        <ecNumber evidence="2">2.4.1.16</ecNumber>
    </recommendedName>
</protein>
<feature type="transmembrane region" description="Helical" evidence="8">
    <location>
        <begin position="967"/>
        <end position="987"/>
    </location>
</feature>
<evidence type="ECO:0000256" key="4">
    <source>
        <dbReference type="ARBA" id="ARBA00022692"/>
    </source>
</evidence>
<feature type="compositionally biased region" description="Low complexity" evidence="7">
    <location>
        <begin position="38"/>
        <end position="91"/>
    </location>
</feature>
<keyword evidence="10" id="KW-1185">Reference proteome</keyword>
<dbReference type="PANTHER" id="PTHR22914:SF41">
    <property type="entry name" value="CHITIN SYNTHASE 7"/>
    <property type="match status" value="1"/>
</dbReference>
<feature type="compositionally biased region" description="Low complexity" evidence="7">
    <location>
        <begin position="1248"/>
        <end position="1268"/>
    </location>
</feature>
<keyword evidence="5 8" id="KW-1133">Transmembrane helix</keyword>
<evidence type="ECO:0000256" key="2">
    <source>
        <dbReference type="ARBA" id="ARBA00012543"/>
    </source>
</evidence>
<reference evidence="9 10" key="1">
    <citation type="journal article" date="2019" name="Sci. Rep.">
        <title>Comparative genomics of chytrid fungi reveal insights into the obligate biotrophic and pathogenic lifestyle of Synchytrium endobioticum.</title>
        <authorList>
            <person name="van de Vossenberg B.T.L.H."/>
            <person name="Warris S."/>
            <person name="Nguyen H.D.T."/>
            <person name="van Gent-Pelzer M.P.E."/>
            <person name="Joly D.L."/>
            <person name="van de Geest H.C."/>
            <person name="Bonants P.J.M."/>
            <person name="Smith D.S."/>
            <person name="Levesque C.A."/>
            <person name="van der Lee T.A.J."/>
        </authorList>
    </citation>
    <scope>NUCLEOTIDE SEQUENCE [LARGE SCALE GENOMIC DNA]</scope>
    <source>
        <strain evidence="9 10">CBS 809.83</strain>
    </source>
</reference>
<dbReference type="GO" id="GO:0016020">
    <property type="term" value="C:membrane"/>
    <property type="evidence" value="ECO:0007669"/>
    <property type="project" value="UniProtKB-SubCell"/>
</dbReference>
<comment type="subcellular location">
    <subcellularLocation>
        <location evidence="1">Membrane</location>
        <topology evidence="1">Multi-pass membrane protein</topology>
    </subcellularLocation>
</comment>
<feature type="transmembrane region" description="Helical" evidence="8">
    <location>
        <begin position="894"/>
        <end position="917"/>
    </location>
</feature>
<keyword evidence="3" id="KW-0808">Transferase</keyword>
<feature type="compositionally biased region" description="Polar residues" evidence="7">
    <location>
        <begin position="1121"/>
        <end position="1143"/>
    </location>
</feature>
<keyword evidence="6 8" id="KW-0472">Membrane</keyword>
<evidence type="ECO:0000256" key="7">
    <source>
        <dbReference type="SAM" id="MobiDB-lite"/>
    </source>
</evidence>
<sequence length="1346" mass="147629">MGSDASQGGGGGGRRTPPTDEQLLTEYGLSLRTQDNGNLYTTTTTTSSPSSLASLSSLSNSINTTTTSNSNTYTNNSNHTSSYRPSSVRDSSQSRKRKLSGGAKDNPMAIDPTILAREGSVRSSGATWEEPLSTLSQQPSSWINTSSVFSKFARVITFPLPDALLRVCGMRTPQTRQAWREKVVIFSLVLLISGIFIFVVDFLGSLLAPADTDFTLSDLQQTQYVGVQGRVADFSTAQSPLAAEIKAEIEEYKGLDVSPLFPTFPLLAHPPNTTDRFVDPDIMDVVGAQGDAADNWLTARLAIDDGYGVNATRRRLDRCPSPVGAEEKSCQCFTTSALPLVDESAIGYIMHDRETLQYENNNLATTKALVVIDSFVYDVTWYLRIATGWGSNSYDIDNNGTVSINGTVIDGPRSEQGLNSTFNTSTMFLPADMTTALLANLGGDATAEFDHMPNRAQRIRVMNKLMFAGVLDESIPPSVSRMNPIMLAIGGYVYLVYVIKISMTLSQGFKLSRGKVGGPSTPFNVIFIPVYNEEAVTIQKSIESAVSSDYASDRKLLFVVVDGLAVQPGSYRDTATAVTGILGCGDKFPPEHEYVSVGVGARRNNIARIYAGKFTATTKEAPQIPYVVVVKSGLRHETRLPGTRGKRDSMLILMNFLKTILSSPKTVSNSHKMNLGPLDQALYTALTKDLGLDPREFEYLTVLDGDTFVAPDAITTLAGTLHREPKLMAVHGYIAPAPLLTKTTFATILQRYPWYHTHHLAPAMDSAFGTVGRAWSGGFALYRIVFPSTIDRDGYRVPCLVNANVVDAFSVTPRSMHDRNRFLLGEDKALAGILLAHHPRCNKLEYCSSAVAYSEVPTSFRAAMSQQVRAYNARLHTLLHLFARSPRFMIRSAAMYEVIAMVLAPVGWGMLNFMNFRTFYYLHFMKCPSIKLSHSDVLINIAITCLFVLQAVLFISRMNFKSVIPVFLHHFIGAYLFHIVLPVMALWKMDRLKWSDTVVVEGATPVRFHGADDIPDEGTGTPKPALRTRDKRKFSDADSPEMSPITVPPPSYTPMSEQTLTVDSAFLNMFDGLTSSTATRSASTSRTTYSSQRSSQPRSSQSHPVSVTMTMNRYHNNYSPHWSVSSDADTVKSGSAEGSSVSRARTVPPRLETAVPKFPRTSSHSLDSAATEAMTPRSMTLPRADRPPSDILTPNSASLSRRPTTNHHQQTNNSLLRTTLNRFTNSSDVTQRNFPRVVSDALSSRYHSGTNSTRTGVTTTSARSSAASTTILSTTADGNETDTRLHDLRAAIREEVRFHLIHDGARTADDVCDMLAIRFGDRVVDDFGLYIDECTEEYLLEAMALS</sequence>
<feature type="region of interest" description="Disordered" evidence="7">
    <location>
        <begin position="1"/>
        <end position="116"/>
    </location>
</feature>
<evidence type="ECO:0000256" key="5">
    <source>
        <dbReference type="ARBA" id="ARBA00022989"/>
    </source>
</evidence>
<accession>A0A507E684</accession>
<dbReference type="GO" id="GO:0004100">
    <property type="term" value="F:chitin synthase activity"/>
    <property type="evidence" value="ECO:0007669"/>
    <property type="project" value="UniProtKB-EC"/>
</dbReference>
<dbReference type="Pfam" id="PF03142">
    <property type="entry name" value="Chitin_synth_2"/>
    <property type="match status" value="1"/>
</dbReference>
<dbReference type="InterPro" id="IPR029044">
    <property type="entry name" value="Nucleotide-diphossugar_trans"/>
</dbReference>
<feature type="transmembrane region" description="Helical" evidence="8">
    <location>
        <begin position="937"/>
        <end position="955"/>
    </location>
</feature>
<feature type="region of interest" description="Disordered" evidence="7">
    <location>
        <begin position="1010"/>
        <end position="1054"/>
    </location>
</feature>
<dbReference type="Proteomes" id="UP000318582">
    <property type="component" value="Unassembled WGS sequence"/>
</dbReference>
<keyword evidence="3" id="KW-0328">Glycosyltransferase</keyword>
<dbReference type="EMBL" id="QEAQ01000023">
    <property type="protein sequence ID" value="TPX59593.1"/>
    <property type="molecule type" value="Genomic_DNA"/>
</dbReference>
<comment type="caution">
    <text evidence="9">The sequence shown here is derived from an EMBL/GenBank/DDBJ whole genome shotgun (WGS) entry which is preliminary data.</text>
</comment>
<feature type="region of interest" description="Disordered" evidence="7">
    <location>
        <begin position="1121"/>
        <end position="1218"/>
    </location>
</feature>
<evidence type="ECO:0000256" key="1">
    <source>
        <dbReference type="ARBA" id="ARBA00004141"/>
    </source>
</evidence>
<dbReference type="InterPro" id="IPR004835">
    <property type="entry name" value="Chitin_synth"/>
</dbReference>
<dbReference type="STRING" id="109895.A0A507E684"/>